<dbReference type="InterPro" id="IPR043502">
    <property type="entry name" value="DNA/RNA_pol_sf"/>
</dbReference>
<dbReference type="PROSITE" id="PS50878">
    <property type="entry name" value="RT_POL"/>
    <property type="match status" value="1"/>
</dbReference>
<dbReference type="InterPro" id="IPR052343">
    <property type="entry name" value="Retrotransposon-Effector_Assoc"/>
</dbReference>
<proteinExistence type="predicted"/>
<sequence length="711" mass="81412">MPPYSIFLRGLGRPKAIPSLKDLVRVYKPEIVLLIETLVHSNKIKDLCYVLGYDGSFVVDRDGRSGGLAVFWKSTFNCNIINFSSNFINLQVHDTMRGDWRLTSFWGYSDSARRRQSWNLLRDLASMSTDPWCIIGDFNDLLSSDDKKGGPERPAWLYNGFRNAVSDCSLLDMPLEGYQYTWFKSLGTNRALEERLDRAMHTHAWSLMFPKARLINLVAATSDHSPILLKLEHEPYIQPKRSFRFENSWLLDNSLVAMITSNWPYCISDMEAWSKDNSPNFRETANKLRRELEVIRSTHDHLSDASISNVQNKLSNVLLQEDRYWKQRAKVYWLTDGDKNSKFFHASASARKKRNAIKRLRNINDVLVEDQTGLCNIAQNYFQNLFVPNQGDHAPIIATISQRVTDMDNQMLTAPFTEEEFRQAAFSMHPDKSPGPDGLNPGFYRKFWPLFGREIFEACCSWLEYGQFPPNINDTNIALVAKVDRPESMKDLRPISLCNVIYKILSKVLANRLKRILPTCISDSQAAFVPGRDILDNALTAFEVLHYMKCKSRGKMRLIALKLDVSKAFDRVKWSYLQAVMQKMGFSDTWVKWIMQCVTTVNYHVLMNNDRVGPITPLCGLRQGDPLSPYLYIICSEGLTSYIHHYESRGLLHGVRICRGSPSISHLLFADDSFLFCNASISEVTNLKHVLDTYEGASGQAINYQKSAICL</sequence>
<name>A0A2K3NTL9_TRIPR</name>
<comment type="caution">
    <text evidence="2">The sequence shown here is derived from an EMBL/GenBank/DDBJ whole genome shotgun (WGS) entry which is preliminary data.</text>
</comment>
<reference evidence="2 3" key="2">
    <citation type="journal article" date="2017" name="Front. Plant Sci.">
        <title>Gene Classification and Mining of Molecular Markers Useful in Red Clover (Trifolium pratense) Breeding.</title>
        <authorList>
            <person name="Istvanek J."/>
            <person name="Dluhosova J."/>
            <person name="Dluhos P."/>
            <person name="Patkova L."/>
            <person name="Nedelnik J."/>
            <person name="Repkova J."/>
        </authorList>
    </citation>
    <scope>NUCLEOTIDE SEQUENCE [LARGE SCALE GENOMIC DNA]</scope>
    <source>
        <strain evidence="3">cv. Tatra</strain>
        <tissue evidence="2">Young leaves</tissue>
    </source>
</reference>
<dbReference type="InterPro" id="IPR005135">
    <property type="entry name" value="Endo/exonuclease/phosphatase"/>
</dbReference>
<dbReference type="SUPFAM" id="SSF56219">
    <property type="entry name" value="DNase I-like"/>
    <property type="match status" value="1"/>
</dbReference>
<dbReference type="Proteomes" id="UP000236291">
    <property type="component" value="Unassembled WGS sequence"/>
</dbReference>
<dbReference type="PANTHER" id="PTHR46890:SF48">
    <property type="entry name" value="RNA-DIRECTED DNA POLYMERASE"/>
    <property type="match status" value="1"/>
</dbReference>
<dbReference type="GO" id="GO:0003824">
    <property type="term" value="F:catalytic activity"/>
    <property type="evidence" value="ECO:0007669"/>
    <property type="project" value="InterPro"/>
</dbReference>
<dbReference type="SUPFAM" id="SSF56672">
    <property type="entry name" value="DNA/RNA polymerases"/>
    <property type="match status" value="1"/>
</dbReference>
<dbReference type="Pfam" id="PF03372">
    <property type="entry name" value="Exo_endo_phos"/>
    <property type="match status" value="1"/>
</dbReference>
<dbReference type="InterPro" id="IPR036691">
    <property type="entry name" value="Endo/exonu/phosph_ase_sf"/>
</dbReference>
<dbReference type="InterPro" id="IPR000477">
    <property type="entry name" value="RT_dom"/>
</dbReference>
<dbReference type="STRING" id="57577.A0A2K3NTL9"/>
<protein>
    <submittedName>
        <fullName evidence="2">Ribonuclease H</fullName>
    </submittedName>
</protein>
<dbReference type="EMBL" id="ASHM01001275">
    <property type="protein sequence ID" value="PNY06372.1"/>
    <property type="molecule type" value="Genomic_DNA"/>
</dbReference>
<dbReference type="CDD" id="cd01650">
    <property type="entry name" value="RT_nLTR_like"/>
    <property type="match status" value="1"/>
</dbReference>
<accession>A0A2K3NTL9</accession>
<evidence type="ECO:0000259" key="1">
    <source>
        <dbReference type="PROSITE" id="PS50878"/>
    </source>
</evidence>
<dbReference type="Gene3D" id="3.60.10.10">
    <property type="entry name" value="Endonuclease/exonuclease/phosphatase"/>
    <property type="match status" value="1"/>
</dbReference>
<evidence type="ECO:0000313" key="3">
    <source>
        <dbReference type="Proteomes" id="UP000236291"/>
    </source>
</evidence>
<reference evidence="2 3" key="1">
    <citation type="journal article" date="2014" name="Am. J. Bot.">
        <title>Genome assembly and annotation for red clover (Trifolium pratense; Fabaceae).</title>
        <authorList>
            <person name="Istvanek J."/>
            <person name="Jaros M."/>
            <person name="Krenek A."/>
            <person name="Repkova J."/>
        </authorList>
    </citation>
    <scope>NUCLEOTIDE SEQUENCE [LARGE SCALE GENOMIC DNA]</scope>
    <source>
        <strain evidence="3">cv. Tatra</strain>
        <tissue evidence="2">Young leaves</tissue>
    </source>
</reference>
<gene>
    <name evidence="2" type="ORF">L195_g002837</name>
</gene>
<dbReference type="Pfam" id="PF00078">
    <property type="entry name" value="RVT_1"/>
    <property type="match status" value="1"/>
</dbReference>
<organism evidence="2 3">
    <name type="scientific">Trifolium pratense</name>
    <name type="common">Red clover</name>
    <dbReference type="NCBI Taxonomy" id="57577"/>
    <lineage>
        <taxon>Eukaryota</taxon>
        <taxon>Viridiplantae</taxon>
        <taxon>Streptophyta</taxon>
        <taxon>Embryophyta</taxon>
        <taxon>Tracheophyta</taxon>
        <taxon>Spermatophyta</taxon>
        <taxon>Magnoliopsida</taxon>
        <taxon>eudicotyledons</taxon>
        <taxon>Gunneridae</taxon>
        <taxon>Pentapetalae</taxon>
        <taxon>rosids</taxon>
        <taxon>fabids</taxon>
        <taxon>Fabales</taxon>
        <taxon>Fabaceae</taxon>
        <taxon>Papilionoideae</taxon>
        <taxon>50 kb inversion clade</taxon>
        <taxon>NPAAA clade</taxon>
        <taxon>Hologalegina</taxon>
        <taxon>IRL clade</taxon>
        <taxon>Trifolieae</taxon>
        <taxon>Trifolium</taxon>
    </lineage>
</organism>
<dbReference type="PANTHER" id="PTHR46890">
    <property type="entry name" value="NON-LTR RETROLELEMENT REVERSE TRANSCRIPTASE-LIKE PROTEIN-RELATED"/>
    <property type="match status" value="1"/>
</dbReference>
<dbReference type="AlphaFoldDB" id="A0A2K3NTL9"/>
<evidence type="ECO:0000313" key="2">
    <source>
        <dbReference type="EMBL" id="PNY06372.1"/>
    </source>
</evidence>
<feature type="domain" description="Reverse transcriptase" evidence="1">
    <location>
        <begin position="461"/>
        <end position="711"/>
    </location>
</feature>